<feature type="region of interest" description="Disordered" evidence="1">
    <location>
        <begin position="123"/>
        <end position="145"/>
    </location>
</feature>
<accession>A0ABT7KGM4</accession>
<keyword evidence="2" id="KW-1133">Transmembrane helix</keyword>
<evidence type="ECO:0000256" key="1">
    <source>
        <dbReference type="SAM" id="MobiDB-lite"/>
    </source>
</evidence>
<evidence type="ECO:0000313" key="4">
    <source>
        <dbReference type="Proteomes" id="UP001172630"/>
    </source>
</evidence>
<sequence>MPRFFFVEPLSGVGRGLLRYALAMAALVQQSDNVITGFSIEYYIELCIAISLIVGIATPLSAISLSILFTWQGIQGQWADEHLFCLGGASLASAMIGPGPLSLDSLLFGRRRVRIPRFDSSAAGPTTSVIPPKKGGSRPLKRDEV</sequence>
<evidence type="ECO:0000313" key="3">
    <source>
        <dbReference type="EMBL" id="MDL2407769.1"/>
    </source>
</evidence>
<feature type="transmembrane region" description="Helical" evidence="2">
    <location>
        <begin position="83"/>
        <end position="103"/>
    </location>
</feature>
<gene>
    <name evidence="3" type="ORF">PY650_19315</name>
</gene>
<organism evidence="3 4">
    <name type="scientific">Rhizobium calliandrae</name>
    <dbReference type="NCBI Taxonomy" id="1312182"/>
    <lineage>
        <taxon>Bacteria</taxon>
        <taxon>Pseudomonadati</taxon>
        <taxon>Pseudomonadota</taxon>
        <taxon>Alphaproteobacteria</taxon>
        <taxon>Hyphomicrobiales</taxon>
        <taxon>Rhizobiaceae</taxon>
        <taxon>Rhizobium/Agrobacterium group</taxon>
        <taxon>Rhizobium</taxon>
    </lineage>
</organism>
<protein>
    <submittedName>
        <fullName evidence="3">Uncharacterized protein</fullName>
    </submittedName>
</protein>
<feature type="transmembrane region" description="Helical" evidence="2">
    <location>
        <begin position="42"/>
        <end position="71"/>
    </location>
</feature>
<reference evidence="3" key="1">
    <citation type="submission" date="2023-06" db="EMBL/GenBank/DDBJ databases">
        <title>Phylogenetic Diversity of Rhizobium strains.</title>
        <authorList>
            <person name="Moura F.T."/>
            <person name="Helene L.C.F."/>
            <person name="Hungria M."/>
        </authorList>
    </citation>
    <scope>NUCLEOTIDE SEQUENCE</scope>
    <source>
        <strain evidence="3">CCGE524</strain>
    </source>
</reference>
<comment type="caution">
    <text evidence="3">The sequence shown here is derived from an EMBL/GenBank/DDBJ whole genome shotgun (WGS) entry which is preliminary data.</text>
</comment>
<proteinExistence type="predicted"/>
<evidence type="ECO:0000256" key="2">
    <source>
        <dbReference type="SAM" id="Phobius"/>
    </source>
</evidence>
<keyword evidence="2" id="KW-0812">Transmembrane</keyword>
<dbReference type="EMBL" id="JARFYN010000025">
    <property type="protein sequence ID" value="MDL2407769.1"/>
    <property type="molecule type" value="Genomic_DNA"/>
</dbReference>
<keyword evidence="2" id="KW-0472">Membrane</keyword>
<dbReference type="RefSeq" id="WP_285881125.1">
    <property type="nucleotide sequence ID" value="NZ_JARFYN010000025.1"/>
</dbReference>
<name>A0ABT7KGM4_9HYPH</name>
<dbReference type="Proteomes" id="UP001172630">
    <property type="component" value="Unassembled WGS sequence"/>
</dbReference>
<keyword evidence="4" id="KW-1185">Reference proteome</keyword>